<dbReference type="Pfam" id="PF07690">
    <property type="entry name" value="MFS_1"/>
    <property type="match status" value="1"/>
</dbReference>
<dbReference type="PANTHER" id="PTHR43124">
    <property type="entry name" value="PURINE EFFLUX PUMP PBUE"/>
    <property type="match status" value="1"/>
</dbReference>
<keyword evidence="9" id="KW-1185">Reference proteome</keyword>
<evidence type="ECO:0000256" key="4">
    <source>
        <dbReference type="ARBA" id="ARBA00022989"/>
    </source>
</evidence>
<evidence type="ECO:0000256" key="5">
    <source>
        <dbReference type="ARBA" id="ARBA00023136"/>
    </source>
</evidence>
<feature type="transmembrane region" description="Helical" evidence="6">
    <location>
        <begin position="346"/>
        <end position="368"/>
    </location>
</feature>
<comment type="subcellular location">
    <subcellularLocation>
        <location evidence="1">Cell membrane</location>
        <topology evidence="1">Multi-pass membrane protein</topology>
    </subcellularLocation>
</comment>
<evidence type="ECO:0000256" key="3">
    <source>
        <dbReference type="ARBA" id="ARBA00022692"/>
    </source>
</evidence>
<evidence type="ECO:0000259" key="7">
    <source>
        <dbReference type="PROSITE" id="PS50850"/>
    </source>
</evidence>
<proteinExistence type="predicted"/>
<evidence type="ECO:0000256" key="2">
    <source>
        <dbReference type="ARBA" id="ARBA00022475"/>
    </source>
</evidence>
<reference evidence="8 9" key="1">
    <citation type="submission" date="2023-08" db="EMBL/GenBank/DDBJ databases">
        <title>Achromobacter seleniivolatilans sp. nov., isolated from seleniferous soil.</title>
        <authorList>
            <person name="Zhang S."/>
            <person name="Li K."/>
            <person name="Peng J."/>
            <person name="Zhao Q."/>
            <person name="Wang H."/>
            <person name="Guo Y."/>
        </authorList>
    </citation>
    <scope>NUCLEOTIDE SEQUENCE [LARGE SCALE GENOMIC DNA]</scope>
    <source>
        <strain evidence="8 9">R39</strain>
    </source>
</reference>
<accession>A0ABY9M590</accession>
<evidence type="ECO:0000313" key="8">
    <source>
        <dbReference type="EMBL" id="WMD22115.1"/>
    </source>
</evidence>
<feature type="transmembrane region" description="Helical" evidence="6">
    <location>
        <begin position="61"/>
        <end position="84"/>
    </location>
</feature>
<dbReference type="Gene3D" id="1.20.1250.20">
    <property type="entry name" value="MFS general substrate transporter like domains"/>
    <property type="match status" value="1"/>
</dbReference>
<dbReference type="Proteomes" id="UP001234798">
    <property type="component" value="Chromosome"/>
</dbReference>
<dbReference type="InterPro" id="IPR050189">
    <property type="entry name" value="MFS_Efflux_Transporters"/>
</dbReference>
<dbReference type="SUPFAM" id="SSF103473">
    <property type="entry name" value="MFS general substrate transporter"/>
    <property type="match status" value="1"/>
</dbReference>
<feature type="transmembrane region" description="Helical" evidence="6">
    <location>
        <begin position="91"/>
        <end position="113"/>
    </location>
</feature>
<dbReference type="CDD" id="cd17324">
    <property type="entry name" value="MFS_NepI_like"/>
    <property type="match status" value="1"/>
</dbReference>
<feature type="domain" description="Major facilitator superfamily (MFS) profile" evidence="7">
    <location>
        <begin position="26"/>
        <end position="404"/>
    </location>
</feature>
<dbReference type="PANTHER" id="PTHR43124:SF3">
    <property type="entry name" value="CHLORAMPHENICOL EFFLUX PUMP RV0191"/>
    <property type="match status" value="1"/>
</dbReference>
<feature type="transmembrane region" description="Helical" evidence="6">
    <location>
        <begin position="286"/>
        <end position="304"/>
    </location>
</feature>
<feature type="transmembrane region" description="Helical" evidence="6">
    <location>
        <begin position="374"/>
        <end position="393"/>
    </location>
</feature>
<feature type="transmembrane region" description="Helical" evidence="6">
    <location>
        <begin position="178"/>
        <end position="198"/>
    </location>
</feature>
<feature type="transmembrane region" description="Helical" evidence="6">
    <location>
        <begin position="218"/>
        <end position="239"/>
    </location>
</feature>
<protein>
    <submittedName>
        <fullName evidence="8">MFS transporter</fullName>
    </submittedName>
</protein>
<feature type="transmembrane region" description="Helical" evidence="6">
    <location>
        <begin position="259"/>
        <end position="279"/>
    </location>
</feature>
<dbReference type="RefSeq" id="WP_306946616.1">
    <property type="nucleotide sequence ID" value="NZ_CP132976.1"/>
</dbReference>
<organism evidence="8 9">
    <name type="scientific">Achromobacter seleniivolatilans</name>
    <dbReference type="NCBI Taxonomy" id="3047478"/>
    <lineage>
        <taxon>Bacteria</taxon>
        <taxon>Pseudomonadati</taxon>
        <taxon>Pseudomonadota</taxon>
        <taxon>Betaproteobacteria</taxon>
        <taxon>Burkholderiales</taxon>
        <taxon>Alcaligenaceae</taxon>
        <taxon>Achromobacter</taxon>
    </lineage>
</organism>
<evidence type="ECO:0000256" key="1">
    <source>
        <dbReference type="ARBA" id="ARBA00004651"/>
    </source>
</evidence>
<dbReference type="InterPro" id="IPR020846">
    <property type="entry name" value="MFS_dom"/>
</dbReference>
<keyword evidence="3 6" id="KW-0812">Transmembrane</keyword>
<dbReference type="InterPro" id="IPR011701">
    <property type="entry name" value="MFS"/>
</dbReference>
<sequence length="407" mass="42513">MSENTCSAASGIAHPTAAADRIPMAGLLALTMSSFIATANETVPAGLLPQIAQGFGVSEAWAGQLVTLCALGSGLAAIPLTIAMRGWRRQLVLLLAIGGFFVCNAVTALSPYFALTLAARFMVGIATGLAWSLLAGYARRMVTASLQGRAMAVAMVGIPLALSLGVPLSAWLGKLVGWRHIFGILSALSLVLMVWVLLKVPDYPGQAADRRVPMRKVLITPGVRSVLFVIMAWILAHYTLYTYIAPFLASVGLADRVDLVLLIFGIAAMFGIWITGLLVDRLLRRLVLISLGAFALISLALGFGNAPPALVYLCVAVWGLSFGGAPTLLQTALADAAGDGADVAQSMLVTVFNLAFAGSGVLGGVLLSTTGAASFPWVLFVLLLVGLFAAWGARAYGFKRGRRTPIG</sequence>
<keyword evidence="2" id="KW-1003">Cell membrane</keyword>
<feature type="transmembrane region" description="Helical" evidence="6">
    <location>
        <begin position="310"/>
        <end position="334"/>
    </location>
</feature>
<gene>
    <name evidence="8" type="ORF">RAS12_06995</name>
</gene>
<dbReference type="InterPro" id="IPR036259">
    <property type="entry name" value="MFS_trans_sf"/>
</dbReference>
<evidence type="ECO:0000313" key="9">
    <source>
        <dbReference type="Proteomes" id="UP001234798"/>
    </source>
</evidence>
<name>A0ABY9M590_9BURK</name>
<dbReference type="EMBL" id="CP132976">
    <property type="protein sequence ID" value="WMD22115.1"/>
    <property type="molecule type" value="Genomic_DNA"/>
</dbReference>
<feature type="transmembrane region" description="Helical" evidence="6">
    <location>
        <begin position="150"/>
        <end position="172"/>
    </location>
</feature>
<evidence type="ECO:0000256" key="6">
    <source>
        <dbReference type="SAM" id="Phobius"/>
    </source>
</evidence>
<feature type="transmembrane region" description="Helical" evidence="6">
    <location>
        <begin position="119"/>
        <end position="138"/>
    </location>
</feature>
<keyword evidence="5 6" id="KW-0472">Membrane</keyword>
<dbReference type="PROSITE" id="PS50850">
    <property type="entry name" value="MFS"/>
    <property type="match status" value="1"/>
</dbReference>
<keyword evidence="4 6" id="KW-1133">Transmembrane helix</keyword>